<proteinExistence type="predicted"/>
<evidence type="ECO:0000256" key="5">
    <source>
        <dbReference type="ARBA" id="ARBA00022741"/>
    </source>
</evidence>
<evidence type="ECO:0000256" key="8">
    <source>
        <dbReference type="ARBA" id="ARBA00023012"/>
    </source>
</evidence>
<dbReference type="PANTHER" id="PTHR43065">
    <property type="entry name" value="SENSOR HISTIDINE KINASE"/>
    <property type="match status" value="1"/>
</dbReference>
<evidence type="ECO:0000256" key="9">
    <source>
        <dbReference type="SAM" id="Phobius"/>
    </source>
</evidence>
<evidence type="ECO:0000256" key="2">
    <source>
        <dbReference type="ARBA" id="ARBA00012438"/>
    </source>
</evidence>
<keyword evidence="6 11" id="KW-0418">Kinase</keyword>
<dbReference type="PROSITE" id="PS50109">
    <property type="entry name" value="HIS_KIN"/>
    <property type="match status" value="1"/>
</dbReference>
<dbReference type="PRINTS" id="PR00344">
    <property type="entry name" value="BCTRLSENSOR"/>
</dbReference>
<dbReference type="Pfam" id="PF12974">
    <property type="entry name" value="Phosphonate-bd"/>
    <property type="match status" value="1"/>
</dbReference>
<evidence type="ECO:0000256" key="3">
    <source>
        <dbReference type="ARBA" id="ARBA00022553"/>
    </source>
</evidence>
<dbReference type="InterPro" id="IPR004358">
    <property type="entry name" value="Sig_transdc_His_kin-like_C"/>
</dbReference>
<keyword evidence="9" id="KW-1133">Transmembrane helix</keyword>
<dbReference type="InterPro" id="IPR005467">
    <property type="entry name" value="His_kinase_dom"/>
</dbReference>
<name>A0A1K1Y3V2_9GAMM</name>
<keyword evidence="9" id="KW-0472">Membrane</keyword>
<dbReference type="SUPFAM" id="SSF47384">
    <property type="entry name" value="Homodimeric domain of signal transducing histidine kinase"/>
    <property type="match status" value="1"/>
</dbReference>
<dbReference type="EC" id="2.7.13.3" evidence="2"/>
<dbReference type="AlphaFoldDB" id="A0A1K1Y3V2"/>
<dbReference type="EMBL" id="FPJW01000007">
    <property type="protein sequence ID" value="SFX56536.1"/>
    <property type="molecule type" value="Genomic_DNA"/>
</dbReference>
<evidence type="ECO:0000256" key="1">
    <source>
        <dbReference type="ARBA" id="ARBA00000085"/>
    </source>
</evidence>
<keyword evidence="7" id="KW-0067">ATP-binding</keyword>
<evidence type="ECO:0000256" key="4">
    <source>
        <dbReference type="ARBA" id="ARBA00022679"/>
    </source>
</evidence>
<feature type="domain" description="Histidine kinase" evidence="10">
    <location>
        <begin position="364"/>
        <end position="582"/>
    </location>
</feature>
<evidence type="ECO:0000259" key="10">
    <source>
        <dbReference type="PROSITE" id="PS50109"/>
    </source>
</evidence>
<accession>A0A1K1Y3V2</accession>
<evidence type="ECO:0000256" key="7">
    <source>
        <dbReference type="ARBA" id="ARBA00022840"/>
    </source>
</evidence>
<evidence type="ECO:0000256" key="6">
    <source>
        <dbReference type="ARBA" id="ARBA00022777"/>
    </source>
</evidence>
<gene>
    <name evidence="11" type="ORF">SAMN02745752_02107</name>
</gene>
<reference evidence="11 12" key="1">
    <citation type="submission" date="2016-11" db="EMBL/GenBank/DDBJ databases">
        <authorList>
            <person name="Jaros S."/>
            <person name="Januszkiewicz K."/>
            <person name="Wedrychowicz H."/>
        </authorList>
    </citation>
    <scope>NUCLEOTIDE SEQUENCE [LARGE SCALE GENOMIC DNA]</scope>
    <source>
        <strain evidence="11 12">DSM 21637</strain>
    </source>
</reference>
<dbReference type="SMART" id="SM00388">
    <property type="entry name" value="HisKA"/>
    <property type="match status" value="1"/>
</dbReference>
<dbReference type="SMART" id="SM00387">
    <property type="entry name" value="HATPase_c"/>
    <property type="match status" value="1"/>
</dbReference>
<dbReference type="Gene3D" id="3.40.190.10">
    <property type="entry name" value="Periplasmic binding protein-like II"/>
    <property type="match status" value="2"/>
</dbReference>
<dbReference type="CDD" id="cd00082">
    <property type="entry name" value="HisKA"/>
    <property type="match status" value="1"/>
</dbReference>
<keyword evidence="9" id="KW-0812">Transmembrane</keyword>
<keyword evidence="12" id="KW-1185">Reference proteome</keyword>
<dbReference type="SUPFAM" id="SSF55874">
    <property type="entry name" value="ATPase domain of HSP90 chaperone/DNA topoisomerase II/histidine kinase"/>
    <property type="match status" value="1"/>
</dbReference>
<protein>
    <recommendedName>
        <fullName evidence="2">histidine kinase</fullName>
        <ecNumber evidence="2">2.7.13.3</ecNumber>
    </recommendedName>
</protein>
<dbReference type="Pfam" id="PF00512">
    <property type="entry name" value="HisKA"/>
    <property type="match status" value="1"/>
</dbReference>
<sequence length="596" mass="66982">MKRTSVGLVALMLLLLSVGLQARDLYLGVLDWRDAPDGLESWQPTLDALQQGLSGYQLHLQMLDLSALQQALAVGQLDFVITNPGHYVELSRDYPLAPLATLLNPLFDPPHQAVGSVVLVRRDAAIHGWQDLRQRRVAAVSPQAFGGYQLIRDQLEQRGLNAEQHIGEWLFTGYPMEQLLLLLQSGEVDAVVLRSCLPETLIAEGRLDADWWRVLEPQKVDGYPCQLSSDLYPDWPFLSVGIQPPDLLRQVVVALLQTHSEQGLPEWSAPLSYQPVHTLFARLRLGPYAGFSGHSLLALIHTYRYFLLFLVILFVAGLAHYLRVQVLIRRRTAELQLAMQQSRERQQELTHLSRFSLMGELATGLAHELNQPLTAIVNYAQGSQRLLQKLPADAIQQQLHDAARHMAAQGERAAEIIRHLRGFLRKEVPQSEWLDPDQVFCEAIELMEGRLRQTEVKVDWQLCGALPLIQVSRVELLQVLINLLANAVDAMTQLTAARRTLLLSSRLTAEGNIQLDVEDHGEGLNMEVQQRLFEPFFTTKASGMGLGLSLCLNLIEQMGGQLFLFNREMEGCCARIQWPADAFAGMKREDGEHKND</sequence>
<keyword evidence="5" id="KW-0547">Nucleotide-binding</keyword>
<dbReference type="InterPro" id="IPR003594">
    <property type="entry name" value="HATPase_dom"/>
</dbReference>
<keyword evidence="3" id="KW-0597">Phosphoprotein</keyword>
<dbReference type="InterPro" id="IPR003661">
    <property type="entry name" value="HisK_dim/P_dom"/>
</dbReference>
<dbReference type="PANTHER" id="PTHR43065:SF10">
    <property type="entry name" value="PEROXIDE STRESS-ACTIVATED HISTIDINE KINASE MAK3"/>
    <property type="match status" value="1"/>
</dbReference>
<dbReference type="Gene3D" id="3.30.565.10">
    <property type="entry name" value="Histidine kinase-like ATPase, C-terminal domain"/>
    <property type="match status" value="1"/>
</dbReference>
<dbReference type="GO" id="GO:0005524">
    <property type="term" value="F:ATP binding"/>
    <property type="evidence" value="ECO:0007669"/>
    <property type="project" value="UniProtKB-KW"/>
</dbReference>
<dbReference type="Gene3D" id="1.10.287.130">
    <property type="match status" value="1"/>
</dbReference>
<feature type="transmembrane region" description="Helical" evidence="9">
    <location>
        <begin position="303"/>
        <end position="322"/>
    </location>
</feature>
<dbReference type="InterPro" id="IPR036097">
    <property type="entry name" value="HisK_dim/P_sf"/>
</dbReference>
<keyword evidence="8" id="KW-0902">Two-component regulatory system</keyword>
<dbReference type="OrthoDB" id="1931120at2"/>
<dbReference type="SUPFAM" id="SSF53850">
    <property type="entry name" value="Periplasmic binding protein-like II"/>
    <property type="match status" value="1"/>
</dbReference>
<dbReference type="STRING" id="1122209.SAMN02745752_02107"/>
<dbReference type="Proteomes" id="UP000182350">
    <property type="component" value="Unassembled WGS sequence"/>
</dbReference>
<evidence type="ECO:0000313" key="11">
    <source>
        <dbReference type="EMBL" id="SFX56536.1"/>
    </source>
</evidence>
<evidence type="ECO:0000313" key="12">
    <source>
        <dbReference type="Proteomes" id="UP000182350"/>
    </source>
</evidence>
<dbReference type="GO" id="GO:0000155">
    <property type="term" value="F:phosphorelay sensor kinase activity"/>
    <property type="evidence" value="ECO:0007669"/>
    <property type="project" value="InterPro"/>
</dbReference>
<comment type="catalytic activity">
    <reaction evidence="1">
        <text>ATP + protein L-histidine = ADP + protein N-phospho-L-histidine.</text>
        <dbReference type="EC" id="2.7.13.3"/>
    </reaction>
</comment>
<dbReference type="InterPro" id="IPR036890">
    <property type="entry name" value="HATPase_C_sf"/>
</dbReference>
<organism evidence="11 12">
    <name type="scientific">Marinospirillum alkaliphilum DSM 21637</name>
    <dbReference type="NCBI Taxonomy" id="1122209"/>
    <lineage>
        <taxon>Bacteria</taxon>
        <taxon>Pseudomonadati</taxon>
        <taxon>Pseudomonadota</taxon>
        <taxon>Gammaproteobacteria</taxon>
        <taxon>Oceanospirillales</taxon>
        <taxon>Oceanospirillaceae</taxon>
        <taxon>Marinospirillum</taxon>
    </lineage>
</organism>
<keyword evidence="4" id="KW-0808">Transferase</keyword>
<dbReference type="Pfam" id="PF02518">
    <property type="entry name" value="HATPase_c"/>
    <property type="match status" value="1"/>
</dbReference>
<dbReference type="RefSeq" id="WP_072326423.1">
    <property type="nucleotide sequence ID" value="NZ_FPJW01000007.1"/>
</dbReference>